<dbReference type="Pfam" id="PF08240">
    <property type="entry name" value="ADH_N"/>
    <property type="match status" value="1"/>
</dbReference>
<reference evidence="8" key="1">
    <citation type="journal article" date="2022" name="Proc. Natl. Acad. Sci. U.S.A.">
        <title>Life cycle and functional genomics of the unicellular red alga Galdieria for elucidating algal and plant evolution and industrial use.</title>
        <authorList>
            <person name="Hirooka S."/>
            <person name="Itabashi T."/>
            <person name="Ichinose T.M."/>
            <person name="Onuma R."/>
            <person name="Fujiwara T."/>
            <person name="Yamashita S."/>
            <person name="Jong L.W."/>
            <person name="Tomita R."/>
            <person name="Iwane A.H."/>
            <person name="Miyagishima S.Y."/>
        </authorList>
    </citation>
    <scope>NUCLEOTIDE SEQUENCE</scope>
    <source>
        <strain evidence="8">NBRC 102759</strain>
    </source>
</reference>
<evidence type="ECO:0000256" key="5">
    <source>
        <dbReference type="ARBA" id="ARBA00023002"/>
    </source>
</evidence>
<accession>A0A9C7UMY9</accession>
<keyword evidence="3 6" id="KW-0479">Metal-binding</keyword>
<dbReference type="PANTHER" id="PTHR43350:SF2">
    <property type="entry name" value="GROES-LIKE ZINC-BINDING ALCOHOL DEHYDROGENASE FAMILY PROTEIN"/>
    <property type="match status" value="1"/>
</dbReference>
<dbReference type="SUPFAM" id="SSF50129">
    <property type="entry name" value="GroES-like"/>
    <property type="match status" value="1"/>
</dbReference>
<dbReference type="SUPFAM" id="SSF51735">
    <property type="entry name" value="NAD(P)-binding Rossmann-fold domains"/>
    <property type="match status" value="1"/>
</dbReference>
<keyword evidence="5" id="KW-0560">Oxidoreductase</keyword>
<reference evidence="8" key="2">
    <citation type="submission" date="2022-01" db="EMBL/GenBank/DDBJ databases">
        <authorList>
            <person name="Hirooka S."/>
            <person name="Miyagishima S.Y."/>
        </authorList>
    </citation>
    <scope>NUCLEOTIDE SEQUENCE</scope>
    <source>
        <strain evidence="8">NBRC 102759</strain>
    </source>
</reference>
<evidence type="ECO:0000256" key="4">
    <source>
        <dbReference type="ARBA" id="ARBA00022833"/>
    </source>
</evidence>
<name>A0A9C7UMY9_9RHOD</name>
<evidence type="ECO:0000256" key="3">
    <source>
        <dbReference type="ARBA" id="ARBA00022723"/>
    </source>
</evidence>
<dbReference type="Gene3D" id="3.90.180.10">
    <property type="entry name" value="Medium-chain alcohol dehydrogenases, catalytic domain"/>
    <property type="match status" value="1"/>
</dbReference>
<dbReference type="PROSITE" id="PS00059">
    <property type="entry name" value="ADH_ZINC"/>
    <property type="match status" value="1"/>
</dbReference>
<proteinExistence type="inferred from homology"/>
<dbReference type="Proteomes" id="UP001061958">
    <property type="component" value="Unassembled WGS sequence"/>
</dbReference>
<evidence type="ECO:0000259" key="7">
    <source>
        <dbReference type="SMART" id="SM00829"/>
    </source>
</evidence>
<dbReference type="SMART" id="SM00829">
    <property type="entry name" value="PKS_ER"/>
    <property type="match status" value="1"/>
</dbReference>
<dbReference type="InterPro" id="IPR036291">
    <property type="entry name" value="NAD(P)-bd_dom_sf"/>
</dbReference>
<evidence type="ECO:0000256" key="1">
    <source>
        <dbReference type="ARBA" id="ARBA00001947"/>
    </source>
</evidence>
<evidence type="ECO:0000313" key="9">
    <source>
        <dbReference type="Proteomes" id="UP001061958"/>
    </source>
</evidence>
<dbReference type="EMBL" id="BQMJ01000004">
    <property type="protein sequence ID" value="GJQ08786.1"/>
    <property type="molecule type" value="Genomic_DNA"/>
</dbReference>
<evidence type="ECO:0000256" key="2">
    <source>
        <dbReference type="ARBA" id="ARBA00008072"/>
    </source>
</evidence>
<comment type="similarity">
    <text evidence="2 6">Belongs to the zinc-containing alcohol dehydrogenase family.</text>
</comment>
<dbReference type="Pfam" id="PF00107">
    <property type="entry name" value="ADH_zinc_N"/>
    <property type="match status" value="1"/>
</dbReference>
<protein>
    <recommendedName>
        <fullName evidence="7">Enoyl reductase (ER) domain-containing protein</fullName>
    </recommendedName>
</protein>
<dbReference type="AlphaFoldDB" id="A0A9C7UMY9"/>
<organism evidence="8 9">
    <name type="scientific">Galdieria partita</name>
    <dbReference type="NCBI Taxonomy" id="83374"/>
    <lineage>
        <taxon>Eukaryota</taxon>
        <taxon>Rhodophyta</taxon>
        <taxon>Bangiophyceae</taxon>
        <taxon>Galdieriales</taxon>
        <taxon>Galdieriaceae</taxon>
        <taxon>Galdieria</taxon>
    </lineage>
</organism>
<sequence>MTLSFFSSFTRSVWSGVKLEKMSLSTMKACVFPGVGQPMRTEILPIPKPQEGEVLVKVAACGVCHTDLHVIKGEVKFPTPAVLGHEISGIIEELGPGVRSEMLKKNQRIVASFIMPCGWCRLCSVGRDDLCENFFNYNRLKGQLYDGKTRLFREDKSPVWMYSMGGLAEYCVVPATAVFPVPDNMSLDTSAILGCAVFTGYGAVRHNADLRIGQRVAVVAAGGIGLNVINWSKLSGASQIIALDIDDKKLELAKLMGATHTLRSDSKDIVQRVKDLTQGEGVDVAFEALGTRQTFELAMEIIRDSGKVVAIGIAPAGTTASVDIQRLVRRGLQVAGSYGARVRADMPEIVRIVASNDSYKKSITAIYELDEANQAYEDLKNRKIVGRAIVKMPSANFS</sequence>
<evidence type="ECO:0000256" key="6">
    <source>
        <dbReference type="RuleBase" id="RU361277"/>
    </source>
</evidence>
<dbReference type="PANTHER" id="PTHR43350">
    <property type="entry name" value="NAD-DEPENDENT ALCOHOL DEHYDROGENASE"/>
    <property type="match status" value="1"/>
</dbReference>
<keyword evidence="4 6" id="KW-0862">Zinc</keyword>
<dbReference type="FunFam" id="3.40.50.720:FF:000003">
    <property type="entry name" value="S-(hydroxymethyl)glutathione dehydrogenase"/>
    <property type="match status" value="1"/>
</dbReference>
<dbReference type="Gene3D" id="3.40.50.720">
    <property type="entry name" value="NAD(P)-binding Rossmann-like Domain"/>
    <property type="match status" value="1"/>
</dbReference>
<dbReference type="InterPro" id="IPR011032">
    <property type="entry name" value="GroES-like_sf"/>
</dbReference>
<dbReference type="GO" id="GO:0008270">
    <property type="term" value="F:zinc ion binding"/>
    <property type="evidence" value="ECO:0007669"/>
    <property type="project" value="InterPro"/>
</dbReference>
<evidence type="ECO:0000313" key="8">
    <source>
        <dbReference type="EMBL" id="GJQ08786.1"/>
    </source>
</evidence>
<keyword evidence="9" id="KW-1185">Reference proteome</keyword>
<dbReference type="InterPro" id="IPR013149">
    <property type="entry name" value="ADH-like_C"/>
</dbReference>
<gene>
    <name evidence="8" type="ORF">GpartN1_g577.t1</name>
</gene>
<feature type="domain" description="Enoyl reductase (ER)" evidence="7">
    <location>
        <begin position="34"/>
        <end position="390"/>
    </location>
</feature>
<dbReference type="GO" id="GO:0016491">
    <property type="term" value="F:oxidoreductase activity"/>
    <property type="evidence" value="ECO:0007669"/>
    <property type="project" value="UniProtKB-KW"/>
</dbReference>
<dbReference type="InterPro" id="IPR020843">
    <property type="entry name" value="ER"/>
</dbReference>
<comment type="cofactor">
    <cofactor evidence="1 6">
        <name>Zn(2+)</name>
        <dbReference type="ChEBI" id="CHEBI:29105"/>
    </cofactor>
</comment>
<comment type="caution">
    <text evidence="8">The sequence shown here is derived from an EMBL/GenBank/DDBJ whole genome shotgun (WGS) entry which is preliminary data.</text>
</comment>
<dbReference type="InterPro" id="IPR013154">
    <property type="entry name" value="ADH-like_N"/>
</dbReference>
<dbReference type="OrthoDB" id="1879366at2759"/>
<dbReference type="InterPro" id="IPR002328">
    <property type="entry name" value="ADH_Zn_CS"/>
</dbReference>